<name>A0A0F9FV16_9ZZZZ</name>
<proteinExistence type="inferred from homology"/>
<dbReference type="SUPFAM" id="SSF50692">
    <property type="entry name" value="ADC-like"/>
    <property type="match status" value="1"/>
</dbReference>
<keyword evidence="5" id="KW-0560">Oxidoreductase</keyword>
<evidence type="ECO:0008006" key="9">
    <source>
        <dbReference type="Google" id="ProtNLM"/>
    </source>
</evidence>
<evidence type="ECO:0000259" key="6">
    <source>
        <dbReference type="Pfam" id="PF00384"/>
    </source>
</evidence>
<dbReference type="Pfam" id="PF01568">
    <property type="entry name" value="Molydop_binding"/>
    <property type="match status" value="1"/>
</dbReference>
<dbReference type="Gene3D" id="3.40.50.12440">
    <property type="match status" value="2"/>
</dbReference>
<dbReference type="InterPro" id="IPR006656">
    <property type="entry name" value="Mopterin_OxRdtase"/>
</dbReference>
<keyword evidence="4" id="KW-0479">Metal-binding</keyword>
<comment type="similarity">
    <text evidence="2">Belongs to the prokaryotic molybdopterin-containing oxidoreductase family.</text>
</comment>
<dbReference type="InterPro" id="IPR006657">
    <property type="entry name" value="MoPterin_dinucl-bd_dom"/>
</dbReference>
<reference evidence="8" key="1">
    <citation type="journal article" date="2015" name="Nature">
        <title>Complex archaea that bridge the gap between prokaryotes and eukaryotes.</title>
        <authorList>
            <person name="Spang A."/>
            <person name="Saw J.H."/>
            <person name="Jorgensen S.L."/>
            <person name="Zaremba-Niedzwiedzka K."/>
            <person name="Martijn J."/>
            <person name="Lind A.E."/>
            <person name="van Eijk R."/>
            <person name="Schleper C."/>
            <person name="Guy L."/>
            <person name="Ettema T.J."/>
        </authorList>
    </citation>
    <scope>NUCLEOTIDE SEQUENCE</scope>
</reference>
<feature type="domain" description="Molybdopterin oxidoreductase" evidence="6">
    <location>
        <begin position="57"/>
        <end position="128"/>
    </location>
</feature>
<dbReference type="InterPro" id="IPR050612">
    <property type="entry name" value="Prok_Mopterin_Oxidored"/>
</dbReference>
<dbReference type="EMBL" id="LAZR01020095">
    <property type="protein sequence ID" value="KKL90123.1"/>
    <property type="molecule type" value="Genomic_DNA"/>
</dbReference>
<evidence type="ECO:0000256" key="1">
    <source>
        <dbReference type="ARBA" id="ARBA00001942"/>
    </source>
</evidence>
<dbReference type="InterPro" id="IPR009010">
    <property type="entry name" value="Asp_de-COase-like_dom_sf"/>
</dbReference>
<dbReference type="PANTHER" id="PTHR43742">
    <property type="entry name" value="TRIMETHYLAMINE-N-OXIDE REDUCTASE"/>
    <property type="match status" value="1"/>
</dbReference>
<feature type="domain" description="Molybdopterin dinucleotide-binding" evidence="7">
    <location>
        <begin position="274"/>
        <end position="355"/>
    </location>
</feature>
<dbReference type="SUPFAM" id="SSF53706">
    <property type="entry name" value="Formate dehydrogenase/DMSO reductase, domains 1-3"/>
    <property type="match status" value="1"/>
</dbReference>
<evidence type="ECO:0000256" key="2">
    <source>
        <dbReference type="ARBA" id="ARBA00010312"/>
    </source>
</evidence>
<sequence>TMQRTFDEYFEEALSKGWWEGMDRPGPDTPPRVYFEVGGNTLRRTRGGQNQLLPNFWPKLKCIVTVDWRMSTTGLFSDYILPVAQHYEKLALMFPVPQVMNLTFSDKAVEPPADTKSEVDIATMLAKKIEERAKARGITESRDQQGTVRRLDNLVQQYTIGGAFTDAGKIAQEWIRDSVEAGNLPKDVTLDTLRERGHVRFKNWGIGAMAYSQAADIKPNETHTAFRWHVEKGLPYPTLTRRAQFYIDHEWFLEAGEELPCHKDNPPQGGDYPFQMTSGHNRWSIHSMNIVNKVIQETHRGKPALEMNTDDARRLGIEDGEEVEVSNDMGVFITPVKISPSVRPGQVISYNGWEPYQYRTWKGASDLEPGMVKWLHFAGGYGHLRYWPLQWQPVPFDRGIRVSVAKLD</sequence>
<evidence type="ECO:0000259" key="7">
    <source>
        <dbReference type="Pfam" id="PF01568"/>
    </source>
</evidence>
<feature type="non-terminal residue" evidence="8">
    <location>
        <position position="1"/>
    </location>
</feature>
<comment type="caution">
    <text evidence="8">The sequence shown here is derived from an EMBL/GenBank/DDBJ whole genome shotgun (WGS) entry which is preliminary data.</text>
</comment>
<dbReference type="Pfam" id="PF00384">
    <property type="entry name" value="Molybdopterin"/>
    <property type="match status" value="1"/>
</dbReference>
<evidence type="ECO:0000256" key="3">
    <source>
        <dbReference type="ARBA" id="ARBA00022505"/>
    </source>
</evidence>
<dbReference type="GO" id="GO:0016491">
    <property type="term" value="F:oxidoreductase activity"/>
    <property type="evidence" value="ECO:0007669"/>
    <property type="project" value="UniProtKB-KW"/>
</dbReference>
<keyword evidence="3" id="KW-0500">Molybdenum</keyword>
<dbReference type="GO" id="GO:0043546">
    <property type="term" value="F:molybdopterin cofactor binding"/>
    <property type="evidence" value="ECO:0007669"/>
    <property type="project" value="InterPro"/>
</dbReference>
<accession>A0A0F9FV16</accession>
<evidence type="ECO:0000256" key="4">
    <source>
        <dbReference type="ARBA" id="ARBA00022723"/>
    </source>
</evidence>
<comment type="cofactor">
    <cofactor evidence="1">
        <name>Mo-bis(molybdopterin guanine dinucleotide)</name>
        <dbReference type="ChEBI" id="CHEBI:60539"/>
    </cofactor>
</comment>
<dbReference type="InterPro" id="IPR006655">
    <property type="entry name" value="Mopterin_OxRdtase_prok_CS"/>
</dbReference>
<evidence type="ECO:0000313" key="8">
    <source>
        <dbReference type="EMBL" id="KKL90123.1"/>
    </source>
</evidence>
<dbReference type="PROSITE" id="PS00932">
    <property type="entry name" value="MOLYBDOPTERIN_PROK_3"/>
    <property type="match status" value="1"/>
</dbReference>
<dbReference type="AlphaFoldDB" id="A0A0F9FV16"/>
<dbReference type="GO" id="GO:0046872">
    <property type="term" value="F:metal ion binding"/>
    <property type="evidence" value="ECO:0007669"/>
    <property type="project" value="UniProtKB-KW"/>
</dbReference>
<organism evidence="8">
    <name type="scientific">marine sediment metagenome</name>
    <dbReference type="NCBI Taxonomy" id="412755"/>
    <lineage>
        <taxon>unclassified sequences</taxon>
        <taxon>metagenomes</taxon>
        <taxon>ecological metagenomes</taxon>
    </lineage>
</organism>
<protein>
    <recommendedName>
        <fullName evidence="9">Molybdopterin dinucleotide-binding domain-containing protein</fullName>
    </recommendedName>
</protein>
<evidence type="ECO:0000256" key="5">
    <source>
        <dbReference type="ARBA" id="ARBA00023002"/>
    </source>
</evidence>
<gene>
    <name evidence="8" type="ORF">LCGC14_1907820</name>
</gene>